<protein>
    <submittedName>
        <fullName evidence="1">Uncharacterized protein</fullName>
    </submittedName>
</protein>
<name>A0A6L2NJ72_TANCI</name>
<reference evidence="1" key="1">
    <citation type="journal article" date="2019" name="Sci. Rep.">
        <title>Draft genome of Tanacetum cinerariifolium, the natural source of mosquito coil.</title>
        <authorList>
            <person name="Yamashiro T."/>
            <person name="Shiraishi A."/>
            <person name="Satake H."/>
            <person name="Nakayama K."/>
        </authorList>
    </citation>
    <scope>NUCLEOTIDE SEQUENCE</scope>
</reference>
<dbReference type="AlphaFoldDB" id="A0A6L2NJ72"/>
<proteinExistence type="predicted"/>
<sequence>MKGIGFNEYCVVPPPLAHVYSPPKKDLSWMGLPNFVDDTVTNYNRPTPSIDVSKSIKFNCNHDTWVDKGKTWTKANHARDNMKYTSTHKSMTPRVVLLKSGTNPINRPFSTARPTLKSAQLKMTSFVKTTHSNIKRPFERKSAAKNKVWFPIVRPKIPTVGSKVPTAKPTVAVDKGNKGKAVKASTRWIWAYHRIMLMIKDIGTLVALST</sequence>
<gene>
    <name evidence="1" type="ORF">Tci_058274</name>
</gene>
<dbReference type="EMBL" id="BKCJ010009292">
    <property type="protein sequence ID" value="GEU86296.1"/>
    <property type="molecule type" value="Genomic_DNA"/>
</dbReference>
<organism evidence="1">
    <name type="scientific">Tanacetum cinerariifolium</name>
    <name type="common">Dalmatian daisy</name>
    <name type="synonym">Chrysanthemum cinerariifolium</name>
    <dbReference type="NCBI Taxonomy" id="118510"/>
    <lineage>
        <taxon>Eukaryota</taxon>
        <taxon>Viridiplantae</taxon>
        <taxon>Streptophyta</taxon>
        <taxon>Embryophyta</taxon>
        <taxon>Tracheophyta</taxon>
        <taxon>Spermatophyta</taxon>
        <taxon>Magnoliopsida</taxon>
        <taxon>eudicotyledons</taxon>
        <taxon>Gunneridae</taxon>
        <taxon>Pentapetalae</taxon>
        <taxon>asterids</taxon>
        <taxon>campanulids</taxon>
        <taxon>Asterales</taxon>
        <taxon>Asteraceae</taxon>
        <taxon>Asteroideae</taxon>
        <taxon>Anthemideae</taxon>
        <taxon>Anthemidinae</taxon>
        <taxon>Tanacetum</taxon>
    </lineage>
</organism>
<comment type="caution">
    <text evidence="1">The sequence shown here is derived from an EMBL/GenBank/DDBJ whole genome shotgun (WGS) entry which is preliminary data.</text>
</comment>
<evidence type="ECO:0000313" key="1">
    <source>
        <dbReference type="EMBL" id="GEU86296.1"/>
    </source>
</evidence>
<accession>A0A6L2NJ72</accession>